<proteinExistence type="predicted"/>
<accession>J9D6T7</accession>
<sequence>MANLKEKVFKNIDILESLTSKMLLVLNFIIKQNIKESKEALEIASGSLNSAYHSYNITKQTTNCASQNSEPSKVYLNSAKNSFNNTLKIYKNAVDECITSIRLLDRKTEMFIKILEVKNKMENLKNLFDDSKI</sequence>
<comment type="caution">
    <text evidence="1">The sequence shown here is derived from an EMBL/GenBank/DDBJ whole genome shotgun (WGS) entry which is preliminary data.</text>
</comment>
<evidence type="ECO:0000313" key="2">
    <source>
        <dbReference type="Proteomes" id="UP000003163"/>
    </source>
</evidence>
<reference evidence="2" key="2">
    <citation type="submission" date="2015-07" db="EMBL/GenBank/DDBJ databases">
        <title>Contrasting host-pathogen interactions and genome evolution in two generalist and specialist microsporidian pathogens of mosquitoes.</title>
        <authorList>
            <consortium name="The Broad Institute Genomics Platform"/>
            <consortium name="The Broad Institute Genome Sequencing Center for Infectious Disease"/>
            <person name="Cuomo C.A."/>
            <person name="Sanscrainte N.D."/>
            <person name="Goldberg J.M."/>
            <person name="Heiman D."/>
            <person name="Young S."/>
            <person name="Zeng Q."/>
            <person name="Becnel J.J."/>
            <person name="Birren B.W."/>
        </authorList>
    </citation>
    <scope>NUCLEOTIDE SEQUENCE [LARGE SCALE GENOMIC DNA]</scope>
    <source>
        <strain evidence="2">USNM 41457</strain>
    </source>
</reference>
<evidence type="ECO:0000313" key="1">
    <source>
        <dbReference type="EMBL" id="EJW03234.1"/>
    </source>
</evidence>
<name>J9D6T7_EDHAE</name>
<protein>
    <submittedName>
        <fullName evidence="1">Uncharacterized protein</fullName>
    </submittedName>
</protein>
<dbReference type="InParanoid" id="J9D6T7"/>
<dbReference type="VEuPathDB" id="MicrosporidiaDB:EDEG_02402"/>
<reference evidence="1 2" key="1">
    <citation type="submission" date="2011-08" db="EMBL/GenBank/DDBJ databases">
        <authorList>
            <person name="Liu Z.J."/>
            <person name="Shi F.L."/>
            <person name="Lu J.Q."/>
            <person name="Li M."/>
            <person name="Wang Z.L."/>
        </authorList>
    </citation>
    <scope>NUCLEOTIDE SEQUENCE [LARGE SCALE GENOMIC DNA]</scope>
    <source>
        <strain evidence="1 2">USNM 41457</strain>
    </source>
</reference>
<organism evidence="1 2">
    <name type="scientific">Edhazardia aedis (strain USNM 41457)</name>
    <name type="common">Microsporidian parasite</name>
    <dbReference type="NCBI Taxonomy" id="1003232"/>
    <lineage>
        <taxon>Eukaryota</taxon>
        <taxon>Fungi</taxon>
        <taxon>Fungi incertae sedis</taxon>
        <taxon>Microsporidia</taxon>
        <taxon>Edhazardia</taxon>
    </lineage>
</organism>
<dbReference type="EMBL" id="AFBI03000042">
    <property type="protein sequence ID" value="EJW03234.1"/>
    <property type="molecule type" value="Genomic_DNA"/>
</dbReference>
<gene>
    <name evidence="1" type="ORF">EDEG_02402</name>
</gene>
<dbReference type="AlphaFoldDB" id="J9D6T7"/>
<keyword evidence="2" id="KW-1185">Reference proteome</keyword>
<dbReference type="HOGENOM" id="CLU_1906708_0_0_1"/>
<dbReference type="Proteomes" id="UP000003163">
    <property type="component" value="Unassembled WGS sequence"/>
</dbReference>